<dbReference type="PRINTS" id="PR00505">
    <property type="entry name" value="D12N6MTFRASE"/>
</dbReference>
<dbReference type="PANTHER" id="PTHR30481">
    <property type="entry name" value="DNA ADENINE METHYLASE"/>
    <property type="match status" value="1"/>
</dbReference>
<accession>A0ABX5SWD9</accession>
<keyword evidence="5" id="KW-0949">S-adenosyl-L-methionine</keyword>
<evidence type="ECO:0000256" key="3">
    <source>
        <dbReference type="ARBA" id="ARBA00022603"/>
    </source>
</evidence>
<gene>
    <name evidence="7" type="ORF">E4K62_12740</name>
</gene>
<dbReference type="InterPro" id="IPR023095">
    <property type="entry name" value="Ade_MeTrfase_dom_2"/>
</dbReference>
<dbReference type="EMBL" id="CP038266">
    <property type="protein sequence ID" value="QBR89467.1"/>
    <property type="molecule type" value="Genomic_DNA"/>
</dbReference>
<dbReference type="Pfam" id="PF02086">
    <property type="entry name" value="MethyltransfD12"/>
    <property type="match status" value="1"/>
</dbReference>
<dbReference type="Gene3D" id="3.40.50.150">
    <property type="entry name" value="Vaccinia Virus protein VP39"/>
    <property type="match status" value="1"/>
</dbReference>
<keyword evidence="4" id="KW-0808">Transferase</keyword>
<dbReference type="Proteomes" id="UP000295748">
    <property type="component" value="Chromosome"/>
</dbReference>
<evidence type="ECO:0000256" key="1">
    <source>
        <dbReference type="ARBA" id="ARBA00006594"/>
    </source>
</evidence>
<dbReference type="GO" id="GO:0032259">
    <property type="term" value="P:methylation"/>
    <property type="evidence" value="ECO:0007669"/>
    <property type="project" value="UniProtKB-KW"/>
</dbReference>
<dbReference type="InterPro" id="IPR029063">
    <property type="entry name" value="SAM-dependent_MTases_sf"/>
</dbReference>
<evidence type="ECO:0000256" key="6">
    <source>
        <dbReference type="ARBA" id="ARBA00047942"/>
    </source>
</evidence>
<evidence type="ECO:0000313" key="7">
    <source>
        <dbReference type="EMBL" id="QBR89467.1"/>
    </source>
</evidence>
<evidence type="ECO:0000313" key="8">
    <source>
        <dbReference type="Proteomes" id="UP000295748"/>
    </source>
</evidence>
<keyword evidence="3 7" id="KW-0489">Methyltransferase</keyword>
<dbReference type="InterPro" id="IPR012327">
    <property type="entry name" value="MeTrfase_D12"/>
</dbReference>
<evidence type="ECO:0000256" key="2">
    <source>
        <dbReference type="ARBA" id="ARBA00011900"/>
    </source>
</evidence>
<evidence type="ECO:0000256" key="5">
    <source>
        <dbReference type="ARBA" id="ARBA00022691"/>
    </source>
</evidence>
<organism evidence="7 8">
    <name type="scientific">Microbacterium wangchenii</name>
    <dbReference type="NCBI Taxonomy" id="2541726"/>
    <lineage>
        <taxon>Bacteria</taxon>
        <taxon>Bacillati</taxon>
        <taxon>Actinomycetota</taxon>
        <taxon>Actinomycetes</taxon>
        <taxon>Micrococcales</taxon>
        <taxon>Microbacteriaceae</taxon>
        <taxon>Microbacterium</taxon>
    </lineage>
</organism>
<reference evidence="7 8" key="1">
    <citation type="submission" date="2019-03" db="EMBL/GenBank/DDBJ databases">
        <authorList>
            <person name="Dong K."/>
        </authorList>
    </citation>
    <scope>NUCLEOTIDE SEQUENCE [LARGE SCALE GENOMIC DNA]</scope>
    <source>
        <strain evidence="8">dk512</strain>
    </source>
</reference>
<keyword evidence="8" id="KW-1185">Reference proteome</keyword>
<sequence length="326" mass="36648">MGLTATDHPQDLRVRRGRRWPRALLTASVTAGGNSNVPNTHSPLRYPGGKSVLLKAVVDVIERNDLRGHRYAEPYAGGGGLALALLYGRHTHRIALNDLDPAIYSLWWSILNANDELLSKIETTPITVPEWHQQRETYFLGDASDPVSLGFAALFLNRTNRSGVVKGGVIGGLDQTGNYLIDCRFNRATLAQKIERIWKYRAQIEISSLDGRAFLQQHDERTEPTLFFVDPPYFVKGRGLYSNYFEDDDHNQLAERVHALKNPWLLTYDDAEAIASLYGTDPLYRYSIKYSAAVKRTGTELLATSNDLEVAFPNMTRVVQPERMTA</sequence>
<name>A0ABX5SWD9_9MICO</name>
<dbReference type="Gene3D" id="1.10.1020.10">
    <property type="entry name" value="Adenine-specific Methyltransferase, Domain 2"/>
    <property type="match status" value="1"/>
</dbReference>
<dbReference type="SUPFAM" id="SSF53335">
    <property type="entry name" value="S-adenosyl-L-methionine-dependent methyltransferases"/>
    <property type="match status" value="1"/>
</dbReference>
<dbReference type="GO" id="GO:0008168">
    <property type="term" value="F:methyltransferase activity"/>
    <property type="evidence" value="ECO:0007669"/>
    <property type="project" value="UniProtKB-KW"/>
</dbReference>
<dbReference type="PANTHER" id="PTHR30481:SF2">
    <property type="entry name" value="SITE-SPECIFIC DNA-METHYLTRANSFERASE (ADENINE-SPECIFIC)"/>
    <property type="match status" value="1"/>
</dbReference>
<dbReference type="PIRSF" id="PIRSF000398">
    <property type="entry name" value="M_m6A_EcoRV"/>
    <property type="match status" value="1"/>
</dbReference>
<comment type="similarity">
    <text evidence="1">Belongs to the N(4)/N(6)-methyltransferase family.</text>
</comment>
<proteinExistence type="inferred from homology"/>
<dbReference type="EC" id="2.1.1.72" evidence="2"/>
<comment type="catalytic activity">
    <reaction evidence="6">
        <text>a 2'-deoxyadenosine in DNA + S-adenosyl-L-methionine = an N(6)-methyl-2'-deoxyadenosine in DNA + S-adenosyl-L-homocysteine + H(+)</text>
        <dbReference type="Rhea" id="RHEA:15197"/>
        <dbReference type="Rhea" id="RHEA-COMP:12418"/>
        <dbReference type="Rhea" id="RHEA-COMP:12419"/>
        <dbReference type="ChEBI" id="CHEBI:15378"/>
        <dbReference type="ChEBI" id="CHEBI:57856"/>
        <dbReference type="ChEBI" id="CHEBI:59789"/>
        <dbReference type="ChEBI" id="CHEBI:90615"/>
        <dbReference type="ChEBI" id="CHEBI:90616"/>
        <dbReference type="EC" id="2.1.1.72"/>
    </reaction>
</comment>
<dbReference type="InterPro" id="IPR012263">
    <property type="entry name" value="M_m6A_EcoRV"/>
</dbReference>
<protein>
    <recommendedName>
        <fullName evidence="2">site-specific DNA-methyltransferase (adenine-specific)</fullName>
        <ecNumber evidence="2">2.1.1.72</ecNumber>
    </recommendedName>
</protein>
<evidence type="ECO:0000256" key="4">
    <source>
        <dbReference type="ARBA" id="ARBA00022679"/>
    </source>
</evidence>